<evidence type="ECO:0000256" key="7">
    <source>
        <dbReference type="RuleBase" id="RU000461"/>
    </source>
</evidence>
<dbReference type="OrthoDB" id="1470350at2759"/>
<dbReference type="PROSITE" id="PS00086">
    <property type="entry name" value="CYTOCHROME_P450"/>
    <property type="match status" value="1"/>
</dbReference>
<comment type="cofactor">
    <cofactor evidence="1 6">
        <name>heme</name>
        <dbReference type="ChEBI" id="CHEBI:30413"/>
    </cofactor>
</comment>
<dbReference type="Gene3D" id="1.10.630.10">
    <property type="entry name" value="Cytochrome P450"/>
    <property type="match status" value="1"/>
</dbReference>
<keyword evidence="7" id="KW-0560">Oxidoreductase</keyword>
<dbReference type="InterPro" id="IPR002401">
    <property type="entry name" value="Cyt_P450_E_grp-I"/>
</dbReference>
<comment type="caution">
    <text evidence="8">The sequence shown here is derived from an EMBL/GenBank/DDBJ whole genome shotgun (WGS) entry which is preliminary data.</text>
</comment>
<evidence type="ECO:0000313" key="8">
    <source>
        <dbReference type="EMBL" id="KAH7259422.1"/>
    </source>
</evidence>
<dbReference type="PRINTS" id="PR00385">
    <property type="entry name" value="P450"/>
</dbReference>
<dbReference type="EMBL" id="JAGMUX010000005">
    <property type="protein sequence ID" value="KAH7259422.1"/>
    <property type="molecule type" value="Genomic_DNA"/>
</dbReference>
<keyword evidence="5 6" id="KW-0408">Iron</keyword>
<evidence type="ECO:0000256" key="6">
    <source>
        <dbReference type="PIRSR" id="PIRSR602401-1"/>
    </source>
</evidence>
<dbReference type="PANTHER" id="PTHR24305">
    <property type="entry name" value="CYTOCHROME P450"/>
    <property type="match status" value="1"/>
</dbReference>
<keyword evidence="9" id="KW-1185">Reference proteome</keyword>
<dbReference type="InterPro" id="IPR001128">
    <property type="entry name" value="Cyt_P450"/>
</dbReference>
<evidence type="ECO:0000256" key="2">
    <source>
        <dbReference type="ARBA" id="ARBA00010617"/>
    </source>
</evidence>
<dbReference type="GO" id="GO:0004497">
    <property type="term" value="F:monooxygenase activity"/>
    <property type="evidence" value="ECO:0007669"/>
    <property type="project" value="UniProtKB-KW"/>
</dbReference>
<dbReference type="Pfam" id="PF00067">
    <property type="entry name" value="p450"/>
    <property type="match status" value="1"/>
</dbReference>
<dbReference type="RefSeq" id="XP_046052130.1">
    <property type="nucleotide sequence ID" value="XM_046201082.1"/>
</dbReference>
<dbReference type="GeneID" id="70231036"/>
<keyword evidence="4 6" id="KW-0479">Metal-binding</keyword>
<dbReference type="InterPro" id="IPR036396">
    <property type="entry name" value="Cyt_P450_sf"/>
</dbReference>
<evidence type="ECO:0000313" key="9">
    <source>
        <dbReference type="Proteomes" id="UP000720189"/>
    </source>
</evidence>
<feature type="binding site" description="axial binding residue" evidence="6">
    <location>
        <position position="211"/>
    </location>
    <ligand>
        <name>heme</name>
        <dbReference type="ChEBI" id="CHEBI:30413"/>
    </ligand>
    <ligandPart>
        <name>Fe</name>
        <dbReference type="ChEBI" id="CHEBI:18248"/>
    </ligandPart>
</feature>
<gene>
    <name evidence="8" type="ORF">BKA55DRAFT_724500</name>
</gene>
<evidence type="ECO:0000256" key="1">
    <source>
        <dbReference type="ARBA" id="ARBA00001971"/>
    </source>
</evidence>
<dbReference type="InterPro" id="IPR017972">
    <property type="entry name" value="Cyt_P450_CS"/>
</dbReference>
<dbReference type="Proteomes" id="UP000720189">
    <property type="component" value="Unassembled WGS sequence"/>
</dbReference>
<proteinExistence type="inferred from homology"/>
<dbReference type="PANTHER" id="PTHR24305:SF210">
    <property type="entry name" value="CYTOCHROME P450 MONOOXYGENASE ASQL-RELATED"/>
    <property type="match status" value="1"/>
</dbReference>
<dbReference type="GO" id="GO:0020037">
    <property type="term" value="F:heme binding"/>
    <property type="evidence" value="ECO:0007669"/>
    <property type="project" value="InterPro"/>
</dbReference>
<dbReference type="GO" id="GO:0005506">
    <property type="term" value="F:iron ion binding"/>
    <property type="evidence" value="ECO:0007669"/>
    <property type="project" value="InterPro"/>
</dbReference>
<reference evidence="8" key="1">
    <citation type="journal article" date="2021" name="Nat. Commun.">
        <title>Genetic determinants of endophytism in the Arabidopsis root mycobiome.</title>
        <authorList>
            <person name="Mesny F."/>
            <person name="Miyauchi S."/>
            <person name="Thiergart T."/>
            <person name="Pickel B."/>
            <person name="Atanasova L."/>
            <person name="Karlsson M."/>
            <person name="Huettel B."/>
            <person name="Barry K.W."/>
            <person name="Haridas S."/>
            <person name="Chen C."/>
            <person name="Bauer D."/>
            <person name="Andreopoulos W."/>
            <person name="Pangilinan J."/>
            <person name="LaButti K."/>
            <person name="Riley R."/>
            <person name="Lipzen A."/>
            <person name="Clum A."/>
            <person name="Drula E."/>
            <person name="Henrissat B."/>
            <person name="Kohler A."/>
            <person name="Grigoriev I.V."/>
            <person name="Martin F.M."/>
            <person name="Hacquard S."/>
        </authorList>
    </citation>
    <scope>NUCLEOTIDE SEQUENCE</scope>
    <source>
        <strain evidence="8">MPI-CAGE-AT-0023</strain>
    </source>
</reference>
<evidence type="ECO:0000256" key="4">
    <source>
        <dbReference type="ARBA" id="ARBA00022723"/>
    </source>
</evidence>
<dbReference type="GO" id="GO:0016705">
    <property type="term" value="F:oxidoreductase activity, acting on paired donors, with incorporation or reduction of molecular oxygen"/>
    <property type="evidence" value="ECO:0007669"/>
    <property type="project" value="InterPro"/>
</dbReference>
<keyword evidence="7" id="KW-0503">Monooxygenase</keyword>
<organism evidence="8 9">
    <name type="scientific">Fusarium redolens</name>
    <dbReference type="NCBI Taxonomy" id="48865"/>
    <lineage>
        <taxon>Eukaryota</taxon>
        <taxon>Fungi</taxon>
        <taxon>Dikarya</taxon>
        <taxon>Ascomycota</taxon>
        <taxon>Pezizomycotina</taxon>
        <taxon>Sordariomycetes</taxon>
        <taxon>Hypocreomycetidae</taxon>
        <taxon>Hypocreales</taxon>
        <taxon>Nectriaceae</taxon>
        <taxon>Fusarium</taxon>
        <taxon>Fusarium redolens species complex</taxon>
    </lineage>
</organism>
<evidence type="ECO:0000256" key="5">
    <source>
        <dbReference type="ARBA" id="ARBA00023004"/>
    </source>
</evidence>
<dbReference type="SUPFAM" id="SSF48264">
    <property type="entry name" value="Cytochrome P450"/>
    <property type="match status" value="1"/>
</dbReference>
<accession>A0A9P9KED2</accession>
<dbReference type="AlphaFoldDB" id="A0A9P9KED2"/>
<protein>
    <submittedName>
        <fullName evidence="8">Cytochrome P450</fullName>
    </submittedName>
</protein>
<dbReference type="PRINTS" id="PR00463">
    <property type="entry name" value="EP450I"/>
</dbReference>
<evidence type="ECO:0000256" key="3">
    <source>
        <dbReference type="ARBA" id="ARBA00022617"/>
    </source>
</evidence>
<comment type="similarity">
    <text evidence="2 7">Belongs to the cytochrome P450 family.</text>
</comment>
<name>A0A9P9KED2_FUSRE</name>
<sequence>MEDSPLFLGLTTATPFIRSMGLGKKIPGPLGTLFRSYHFAKTKAFEMVGHFLQHSSSSEKYLLSPLVQGGDTFLDRKLTIEELAEEAMGLMFAGAGTTASTLTYLLFALSRNLAVQARLRREVLSLPDTSAAVRQNQYINAVIKGAFRRFPTIMATLPRVLLEPLATETYVLPEGTVVFPEPDRFNRDRWLESIEAMEASLTPFGSGRRNCIGKKLAWEELYLAVNALMWAGIEFRAREETDDEDTQLLGFIAASPKAKRLVLEIARV</sequence>
<keyword evidence="3 6" id="KW-0349">Heme</keyword>
<dbReference type="InterPro" id="IPR050121">
    <property type="entry name" value="Cytochrome_P450_monoxygenase"/>
</dbReference>